<proteinExistence type="predicted"/>
<keyword evidence="4" id="KW-1185">Reference proteome</keyword>
<evidence type="ECO:0000313" key="4">
    <source>
        <dbReference type="Proteomes" id="UP000215914"/>
    </source>
</evidence>
<dbReference type="PROSITE" id="PS50181">
    <property type="entry name" value="FBOX"/>
    <property type="match status" value="1"/>
</dbReference>
<reference evidence="2" key="3">
    <citation type="submission" date="2020-06" db="EMBL/GenBank/DDBJ databases">
        <title>Helianthus annuus Genome sequencing and assembly Release 2.</title>
        <authorList>
            <person name="Gouzy J."/>
            <person name="Langlade N."/>
            <person name="Munos S."/>
        </authorList>
    </citation>
    <scope>NUCLEOTIDE SEQUENCE</scope>
    <source>
        <tissue evidence="2">Leaves</tissue>
    </source>
</reference>
<dbReference type="Gene3D" id="1.20.1280.50">
    <property type="match status" value="1"/>
</dbReference>
<dbReference type="Proteomes" id="UP000215914">
    <property type="component" value="Chromosome 17"/>
</dbReference>
<dbReference type="EMBL" id="MNCJ02000331">
    <property type="protein sequence ID" value="KAF5758382.1"/>
    <property type="molecule type" value="Genomic_DNA"/>
</dbReference>
<dbReference type="Gene3D" id="3.80.10.10">
    <property type="entry name" value="Ribonuclease Inhibitor"/>
    <property type="match status" value="1"/>
</dbReference>
<dbReference type="AlphaFoldDB" id="A0A251RNS1"/>
<dbReference type="SUPFAM" id="SSF81383">
    <property type="entry name" value="F-box domain"/>
    <property type="match status" value="1"/>
</dbReference>
<dbReference type="InParanoid" id="A0A251RNS1"/>
<dbReference type="CDD" id="cd22160">
    <property type="entry name" value="F-box_AtFBL13-like"/>
    <property type="match status" value="1"/>
</dbReference>
<sequence>MKTRSMYKAERFVDRISTLPQSILDTILSLLPTEEAARTSILSTEWRYKWTTIPKLWFTLHKRTSELTSDIASTMKDMDMHDVYQVLLLRQGPIHEFALVMDDYWQHYHYFEFDVIILHLSRNHPVKKLRLDGLDGSEDIWSELPKCVFTLHHLTVSLDEFDGSENIWYKLPKSVFALHHLTDLYLCKFHIEHPSIFNGFGSLGSLCLIYVKISTQTLLHLLSNCPSLKNLNLNIDESGDKCTINELLLCLPVIKHLTLSGDVSQWLVLDSVTQELPTSLIHLKSLCLNQSCLSWGNGSALLLALIKCSPNLEDLHLEIECDLDFSAIKDKYSDVWLEHLNELGLCFGSNNLETEFVKFLLARSPKLKKVTILTAVDRKTESKMFKTLLRAPRASPNVIITKFNFLKK</sequence>
<dbReference type="InterPro" id="IPR053781">
    <property type="entry name" value="F-box_AtFBL13-like"/>
</dbReference>
<dbReference type="OrthoDB" id="888406at2759"/>
<name>A0A251RNS1_HELAN</name>
<dbReference type="Pfam" id="PF00646">
    <property type="entry name" value="F-box"/>
    <property type="match status" value="1"/>
</dbReference>
<organism evidence="3 4">
    <name type="scientific">Helianthus annuus</name>
    <name type="common">Common sunflower</name>
    <dbReference type="NCBI Taxonomy" id="4232"/>
    <lineage>
        <taxon>Eukaryota</taxon>
        <taxon>Viridiplantae</taxon>
        <taxon>Streptophyta</taxon>
        <taxon>Embryophyta</taxon>
        <taxon>Tracheophyta</taxon>
        <taxon>Spermatophyta</taxon>
        <taxon>Magnoliopsida</taxon>
        <taxon>eudicotyledons</taxon>
        <taxon>Gunneridae</taxon>
        <taxon>Pentapetalae</taxon>
        <taxon>asterids</taxon>
        <taxon>campanulids</taxon>
        <taxon>Asterales</taxon>
        <taxon>Asteraceae</taxon>
        <taxon>Asteroideae</taxon>
        <taxon>Heliantheae alliance</taxon>
        <taxon>Heliantheae</taxon>
        <taxon>Helianthus</taxon>
    </lineage>
</organism>
<dbReference type="PANTHER" id="PTHR31639">
    <property type="entry name" value="F-BOX PROTEIN-LIKE"/>
    <property type="match status" value="1"/>
</dbReference>
<dbReference type="EMBL" id="CM007906">
    <property type="protein sequence ID" value="OTF85982.1"/>
    <property type="molecule type" value="Genomic_DNA"/>
</dbReference>
<evidence type="ECO:0000259" key="1">
    <source>
        <dbReference type="PROSITE" id="PS50181"/>
    </source>
</evidence>
<dbReference type="PANTHER" id="PTHR31639:SF315">
    <property type="entry name" value="LEUCINE-RICH REPEAT DOMAIN SUPERFAMILY, F-BOX-LIKE DOMAIN SUPERFAMILY"/>
    <property type="match status" value="1"/>
</dbReference>
<dbReference type="Gramene" id="mRNA:HanXRQr2_Chr16g0728561">
    <property type="protein sequence ID" value="mRNA:HanXRQr2_Chr16g0728561"/>
    <property type="gene ID" value="HanXRQr2_Chr16g0728561"/>
</dbReference>
<accession>A0A251RNS1</accession>
<reference evidence="3" key="2">
    <citation type="submission" date="2017-02" db="EMBL/GenBank/DDBJ databases">
        <title>Sunflower complete genome.</title>
        <authorList>
            <person name="Langlade N."/>
            <person name="Munos S."/>
        </authorList>
    </citation>
    <scope>NUCLEOTIDE SEQUENCE [LARGE SCALE GENOMIC DNA]</scope>
    <source>
        <tissue evidence="3">Leaves</tissue>
    </source>
</reference>
<gene>
    <name evidence="3" type="ORF">HannXRQ_Chr17g0545791</name>
    <name evidence="2" type="ORF">HanXRQr2_Chr16g0728561</name>
</gene>
<evidence type="ECO:0000313" key="3">
    <source>
        <dbReference type="EMBL" id="OTF85982.1"/>
    </source>
</evidence>
<dbReference type="InterPro" id="IPR001810">
    <property type="entry name" value="F-box_dom"/>
</dbReference>
<protein>
    <submittedName>
        <fullName evidence="2">F-box domain-containing protein</fullName>
    </submittedName>
    <submittedName>
        <fullName evidence="3">Putative F-box domain, Leucine-rich repeat domain, L domain-like protein</fullName>
    </submittedName>
</protein>
<dbReference type="Pfam" id="PF24758">
    <property type="entry name" value="LRR_At5g56370"/>
    <property type="match status" value="1"/>
</dbReference>
<dbReference type="InterPro" id="IPR032675">
    <property type="entry name" value="LRR_dom_sf"/>
</dbReference>
<evidence type="ECO:0000313" key="2">
    <source>
        <dbReference type="EMBL" id="KAF5758382.1"/>
    </source>
</evidence>
<dbReference type="InterPro" id="IPR055411">
    <property type="entry name" value="LRR_FXL15/At3g58940/PEG3-like"/>
</dbReference>
<dbReference type="InterPro" id="IPR036047">
    <property type="entry name" value="F-box-like_dom_sf"/>
</dbReference>
<feature type="domain" description="F-box" evidence="1">
    <location>
        <begin position="13"/>
        <end position="60"/>
    </location>
</feature>
<dbReference type="SUPFAM" id="SSF52047">
    <property type="entry name" value="RNI-like"/>
    <property type="match status" value="1"/>
</dbReference>
<reference evidence="2 4" key="1">
    <citation type="journal article" date="2017" name="Nature">
        <title>The sunflower genome provides insights into oil metabolism, flowering and Asterid evolution.</title>
        <authorList>
            <person name="Badouin H."/>
            <person name="Gouzy J."/>
            <person name="Grassa C.J."/>
            <person name="Murat F."/>
            <person name="Staton S.E."/>
            <person name="Cottret L."/>
            <person name="Lelandais-Briere C."/>
            <person name="Owens G.L."/>
            <person name="Carrere S."/>
            <person name="Mayjonade B."/>
            <person name="Legrand L."/>
            <person name="Gill N."/>
            <person name="Kane N.C."/>
            <person name="Bowers J.E."/>
            <person name="Hubner S."/>
            <person name="Bellec A."/>
            <person name="Berard A."/>
            <person name="Berges H."/>
            <person name="Blanchet N."/>
            <person name="Boniface M.C."/>
            <person name="Brunel D."/>
            <person name="Catrice O."/>
            <person name="Chaidir N."/>
            <person name="Claudel C."/>
            <person name="Donnadieu C."/>
            <person name="Faraut T."/>
            <person name="Fievet G."/>
            <person name="Helmstetter N."/>
            <person name="King M."/>
            <person name="Knapp S.J."/>
            <person name="Lai Z."/>
            <person name="Le Paslier M.C."/>
            <person name="Lippi Y."/>
            <person name="Lorenzon L."/>
            <person name="Mandel J.R."/>
            <person name="Marage G."/>
            <person name="Marchand G."/>
            <person name="Marquand E."/>
            <person name="Bret-Mestries E."/>
            <person name="Morien E."/>
            <person name="Nambeesan S."/>
            <person name="Nguyen T."/>
            <person name="Pegot-Espagnet P."/>
            <person name="Pouilly N."/>
            <person name="Raftis F."/>
            <person name="Sallet E."/>
            <person name="Schiex T."/>
            <person name="Thomas J."/>
            <person name="Vandecasteele C."/>
            <person name="Vares D."/>
            <person name="Vear F."/>
            <person name="Vautrin S."/>
            <person name="Crespi M."/>
            <person name="Mangin B."/>
            <person name="Burke J.M."/>
            <person name="Salse J."/>
            <person name="Munos S."/>
            <person name="Vincourt P."/>
            <person name="Rieseberg L.H."/>
            <person name="Langlade N.B."/>
        </authorList>
    </citation>
    <scope>NUCLEOTIDE SEQUENCE [LARGE SCALE GENOMIC DNA]</scope>
    <source>
        <strain evidence="4">cv. SF193</strain>
        <tissue evidence="2">Leaves</tissue>
    </source>
</reference>